<evidence type="ECO:0000256" key="8">
    <source>
        <dbReference type="ARBA" id="ARBA00047838"/>
    </source>
</evidence>
<evidence type="ECO:0000256" key="6">
    <source>
        <dbReference type="ARBA" id="ARBA00023102"/>
    </source>
</evidence>
<dbReference type="AlphaFoldDB" id="A0A1X7G193"/>
<evidence type="ECO:0000313" key="13">
    <source>
        <dbReference type="EMBL" id="SMF62186.1"/>
    </source>
</evidence>
<feature type="active site" evidence="10 11">
    <location>
        <position position="185"/>
    </location>
</feature>
<dbReference type="NCBIfam" id="TIGR01855">
    <property type="entry name" value="IMP_synth_hisH"/>
    <property type="match status" value="1"/>
</dbReference>
<dbReference type="RefSeq" id="WP_085217753.1">
    <property type="nucleotide sequence ID" value="NZ_LT840185.1"/>
</dbReference>
<dbReference type="GO" id="GO:0005737">
    <property type="term" value="C:cytoplasm"/>
    <property type="evidence" value="ECO:0007669"/>
    <property type="project" value="UniProtKB-SubCell"/>
</dbReference>
<keyword evidence="7 10" id="KW-0456">Lyase</keyword>
<accession>A0A1X7G193</accession>
<dbReference type="EMBL" id="LT840185">
    <property type="protein sequence ID" value="SMF62186.1"/>
    <property type="molecule type" value="Genomic_DNA"/>
</dbReference>
<evidence type="ECO:0000259" key="12">
    <source>
        <dbReference type="Pfam" id="PF00117"/>
    </source>
</evidence>
<dbReference type="SUPFAM" id="SSF52317">
    <property type="entry name" value="Class I glutamine amidotransferase-like"/>
    <property type="match status" value="1"/>
</dbReference>
<dbReference type="GO" id="GO:0000105">
    <property type="term" value="P:L-histidine biosynthetic process"/>
    <property type="evidence" value="ECO:0007669"/>
    <property type="project" value="UniProtKB-UniRule"/>
</dbReference>
<gene>
    <name evidence="10" type="primary">hisH</name>
    <name evidence="13" type="ORF">SAMN06295910_0966</name>
</gene>
<evidence type="ECO:0000256" key="3">
    <source>
        <dbReference type="ARBA" id="ARBA00022605"/>
    </source>
</evidence>
<evidence type="ECO:0000256" key="1">
    <source>
        <dbReference type="ARBA" id="ARBA00005091"/>
    </source>
</evidence>
<evidence type="ECO:0000256" key="4">
    <source>
        <dbReference type="ARBA" id="ARBA00022801"/>
    </source>
</evidence>
<keyword evidence="14" id="KW-1185">Reference proteome</keyword>
<dbReference type="InterPro" id="IPR029062">
    <property type="entry name" value="Class_I_gatase-like"/>
</dbReference>
<dbReference type="PANTHER" id="PTHR42701:SF1">
    <property type="entry name" value="IMIDAZOLE GLYCEROL PHOSPHATE SYNTHASE SUBUNIT HISH"/>
    <property type="match status" value="1"/>
</dbReference>
<dbReference type="PROSITE" id="PS51273">
    <property type="entry name" value="GATASE_TYPE_1"/>
    <property type="match status" value="1"/>
</dbReference>
<comment type="subcellular location">
    <subcellularLocation>
        <location evidence="10">Cytoplasm</location>
    </subcellularLocation>
</comment>
<evidence type="ECO:0000256" key="11">
    <source>
        <dbReference type="PIRSR" id="PIRSR000495-1"/>
    </source>
</evidence>
<dbReference type="CDD" id="cd01748">
    <property type="entry name" value="GATase1_IGP_Synthase"/>
    <property type="match status" value="1"/>
</dbReference>
<proteinExistence type="inferred from homology"/>
<keyword evidence="6 10" id="KW-0368">Histidine biosynthesis</keyword>
<comment type="catalytic activity">
    <reaction evidence="8 10">
        <text>5-[(5-phospho-1-deoxy-D-ribulos-1-ylimino)methylamino]-1-(5-phospho-beta-D-ribosyl)imidazole-4-carboxamide + L-glutamine = D-erythro-1-(imidazol-4-yl)glycerol 3-phosphate + 5-amino-1-(5-phospho-beta-D-ribosyl)imidazole-4-carboxamide + L-glutamate + H(+)</text>
        <dbReference type="Rhea" id="RHEA:24793"/>
        <dbReference type="ChEBI" id="CHEBI:15378"/>
        <dbReference type="ChEBI" id="CHEBI:29985"/>
        <dbReference type="ChEBI" id="CHEBI:58278"/>
        <dbReference type="ChEBI" id="CHEBI:58359"/>
        <dbReference type="ChEBI" id="CHEBI:58475"/>
        <dbReference type="ChEBI" id="CHEBI:58525"/>
        <dbReference type="EC" id="4.3.2.10"/>
    </reaction>
</comment>
<keyword evidence="10" id="KW-0963">Cytoplasm</keyword>
<comment type="pathway">
    <text evidence="1 10">Amino-acid biosynthesis; L-histidine biosynthesis; L-histidine from 5-phospho-alpha-D-ribose 1-diphosphate: step 5/9.</text>
</comment>
<dbReference type="EC" id="3.5.1.2" evidence="10"/>
<dbReference type="GO" id="GO:0000107">
    <property type="term" value="F:imidazoleglycerol-phosphate synthase activity"/>
    <property type="evidence" value="ECO:0007669"/>
    <property type="project" value="UniProtKB-UniRule"/>
</dbReference>
<evidence type="ECO:0000256" key="2">
    <source>
        <dbReference type="ARBA" id="ARBA00011152"/>
    </source>
</evidence>
<dbReference type="OrthoDB" id="9807137at2"/>
<dbReference type="Pfam" id="PF00117">
    <property type="entry name" value="GATase"/>
    <property type="match status" value="1"/>
</dbReference>
<sequence length="205" mass="22294">MDVTIVDCGIGNIKSVERMFQAADATAEIVSDPASLKDCRRLALPGVGAFDAGMAALNDGWRAALDQVALERRIPVLGICLGMQLLCRGSEEGEAAGLGWIAGDVVTLDLGGNAALRLPHMGWSVVTPARNNPLIPSDAGEQRFYHVHKYRAVCDREEDVLATTEYGTRFVTAVQRDNIFGVQFHPEKSHRFGLQLMRNFLALPC</sequence>
<evidence type="ECO:0000256" key="9">
    <source>
        <dbReference type="ARBA" id="ARBA00049534"/>
    </source>
</evidence>
<comment type="function">
    <text evidence="10">IGPS catalyzes the conversion of PRFAR and glutamine to IGP, AICAR and glutamate. The HisH subunit catalyzes the hydrolysis of glutamine to glutamate and ammonia as part of the synthesis of IGP and AICAR. The resulting ammonia molecule is channeled to the active site of HisF.</text>
</comment>
<protein>
    <recommendedName>
        <fullName evidence="10">Imidazole glycerol phosphate synthase subunit HisH</fullName>
        <ecNumber evidence="10">4.3.2.10</ecNumber>
    </recommendedName>
    <alternativeName>
        <fullName evidence="10">IGP synthase glutaminase subunit</fullName>
        <ecNumber evidence="10">3.5.1.2</ecNumber>
    </alternativeName>
    <alternativeName>
        <fullName evidence="10">IGP synthase subunit HisH</fullName>
    </alternativeName>
    <alternativeName>
        <fullName evidence="10">ImGP synthase subunit HisH</fullName>
        <shortName evidence="10">IGPS subunit HisH</shortName>
    </alternativeName>
</protein>
<comment type="catalytic activity">
    <reaction evidence="9 10">
        <text>L-glutamine + H2O = L-glutamate + NH4(+)</text>
        <dbReference type="Rhea" id="RHEA:15889"/>
        <dbReference type="ChEBI" id="CHEBI:15377"/>
        <dbReference type="ChEBI" id="CHEBI:28938"/>
        <dbReference type="ChEBI" id="CHEBI:29985"/>
        <dbReference type="ChEBI" id="CHEBI:58359"/>
        <dbReference type="EC" id="3.5.1.2"/>
    </reaction>
</comment>
<feature type="active site" description="Nucleophile" evidence="10 11">
    <location>
        <position position="80"/>
    </location>
</feature>
<dbReference type="HAMAP" id="MF_00278">
    <property type="entry name" value="HisH"/>
    <property type="match status" value="1"/>
</dbReference>
<dbReference type="Proteomes" id="UP000192934">
    <property type="component" value="Chromosome I"/>
</dbReference>
<organism evidence="13 14">
    <name type="scientific">Allosphingosinicella indica</name>
    <dbReference type="NCBI Taxonomy" id="941907"/>
    <lineage>
        <taxon>Bacteria</taxon>
        <taxon>Pseudomonadati</taxon>
        <taxon>Pseudomonadota</taxon>
        <taxon>Alphaproteobacteria</taxon>
        <taxon>Sphingomonadales</taxon>
        <taxon>Sphingomonadaceae</taxon>
        <taxon>Allosphingosinicella</taxon>
    </lineage>
</organism>
<dbReference type="UniPathway" id="UPA00031">
    <property type="reaction ID" value="UER00010"/>
</dbReference>
<dbReference type="PANTHER" id="PTHR42701">
    <property type="entry name" value="IMIDAZOLE GLYCEROL PHOSPHATE SYNTHASE SUBUNIT HISH"/>
    <property type="match status" value="1"/>
</dbReference>
<keyword evidence="3 10" id="KW-0028">Amino-acid biosynthesis</keyword>
<reference evidence="14" key="1">
    <citation type="submission" date="2017-04" db="EMBL/GenBank/DDBJ databases">
        <authorList>
            <person name="Varghese N."/>
            <person name="Submissions S."/>
        </authorList>
    </citation>
    <scope>NUCLEOTIDE SEQUENCE [LARGE SCALE GENOMIC DNA]</scope>
    <source>
        <strain evidence="14">Dd16</strain>
    </source>
</reference>
<dbReference type="STRING" id="941907.SAMN06295910_0966"/>
<keyword evidence="13" id="KW-0808">Transferase</keyword>
<dbReference type="EC" id="4.3.2.10" evidence="10"/>
<dbReference type="PIRSF" id="PIRSF000495">
    <property type="entry name" value="Amidotransf_hisH"/>
    <property type="match status" value="1"/>
</dbReference>
<evidence type="ECO:0000256" key="10">
    <source>
        <dbReference type="HAMAP-Rule" id="MF_00278"/>
    </source>
</evidence>
<dbReference type="GO" id="GO:0004359">
    <property type="term" value="F:glutaminase activity"/>
    <property type="evidence" value="ECO:0007669"/>
    <property type="project" value="UniProtKB-EC"/>
</dbReference>
<keyword evidence="4 10" id="KW-0378">Hydrolase</keyword>
<keyword evidence="5 10" id="KW-0315">Glutamine amidotransferase</keyword>
<dbReference type="InterPro" id="IPR017926">
    <property type="entry name" value="GATASE"/>
</dbReference>
<evidence type="ECO:0000256" key="7">
    <source>
        <dbReference type="ARBA" id="ARBA00023239"/>
    </source>
</evidence>
<comment type="subunit">
    <text evidence="2 10">Heterodimer of HisH and HisF.</text>
</comment>
<dbReference type="InterPro" id="IPR010139">
    <property type="entry name" value="Imidazole-glycPsynth_HisH"/>
</dbReference>
<name>A0A1X7G193_9SPHN</name>
<evidence type="ECO:0000256" key="5">
    <source>
        <dbReference type="ARBA" id="ARBA00022962"/>
    </source>
</evidence>
<feature type="domain" description="Glutamine amidotransferase" evidence="12">
    <location>
        <begin position="5"/>
        <end position="201"/>
    </location>
</feature>
<feature type="active site" evidence="10 11">
    <location>
        <position position="187"/>
    </location>
</feature>
<dbReference type="Gene3D" id="3.40.50.880">
    <property type="match status" value="1"/>
</dbReference>
<evidence type="ECO:0000313" key="14">
    <source>
        <dbReference type="Proteomes" id="UP000192934"/>
    </source>
</evidence>
<dbReference type="GO" id="GO:0016829">
    <property type="term" value="F:lyase activity"/>
    <property type="evidence" value="ECO:0007669"/>
    <property type="project" value="UniProtKB-KW"/>
</dbReference>